<dbReference type="AlphaFoldDB" id="A0A369JL43"/>
<evidence type="ECO:0000256" key="2">
    <source>
        <dbReference type="SAM" id="Phobius"/>
    </source>
</evidence>
<dbReference type="OrthoDB" id="3038990at2759"/>
<feature type="region of interest" description="Disordered" evidence="1">
    <location>
        <begin position="369"/>
        <end position="414"/>
    </location>
</feature>
<evidence type="ECO:0000256" key="1">
    <source>
        <dbReference type="SAM" id="MobiDB-lite"/>
    </source>
</evidence>
<keyword evidence="2" id="KW-0812">Transmembrane</keyword>
<feature type="transmembrane region" description="Helical" evidence="2">
    <location>
        <begin position="199"/>
        <end position="220"/>
    </location>
</feature>
<evidence type="ECO:0000313" key="4">
    <source>
        <dbReference type="Proteomes" id="UP000076154"/>
    </source>
</evidence>
<proteinExistence type="predicted"/>
<feature type="transmembrane region" description="Helical" evidence="2">
    <location>
        <begin position="240"/>
        <end position="264"/>
    </location>
</feature>
<feature type="transmembrane region" description="Helical" evidence="2">
    <location>
        <begin position="98"/>
        <end position="115"/>
    </location>
</feature>
<name>A0A369JL43_HYPMA</name>
<feature type="transmembrane region" description="Helical" evidence="2">
    <location>
        <begin position="301"/>
        <end position="319"/>
    </location>
</feature>
<keyword evidence="2" id="KW-0472">Membrane</keyword>
<accession>A0A369JL43</accession>
<dbReference type="STRING" id="39966.A0A369JL43"/>
<organism evidence="3 4">
    <name type="scientific">Hypsizygus marmoreus</name>
    <name type="common">White beech mushroom</name>
    <name type="synonym">Agaricus marmoreus</name>
    <dbReference type="NCBI Taxonomy" id="39966"/>
    <lineage>
        <taxon>Eukaryota</taxon>
        <taxon>Fungi</taxon>
        <taxon>Dikarya</taxon>
        <taxon>Basidiomycota</taxon>
        <taxon>Agaricomycotina</taxon>
        <taxon>Agaricomycetes</taxon>
        <taxon>Agaricomycetidae</taxon>
        <taxon>Agaricales</taxon>
        <taxon>Tricholomatineae</taxon>
        <taxon>Lyophyllaceae</taxon>
        <taxon>Hypsizygus</taxon>
    </lineage>
</organism>
<dbReference type="EMBL" id="LUEZ02000048">
    <property type="protein sequence ID" value="RDB22909.1"/>
    <property type="molecule type" value="Genomic_DNA"/>
</dbReference>
<feature type="transmembrane region" description="Helical" evidence="2">
    <location>
        <begin position="166"/>
        <end position="187"/>
    </location>
</feature>
<comment type="caution">
    <text evidence="3">The sequence shown here is derived from an EMBL/GenBank/DDBJ whole genome shotgun (WGS) entry which is preliminary data.</text>
</comment>
<protein>
    <submittedName>
        <fullName evidence="3">Uncharacterized protein</fullName>
    </submittedName>
</protein>
<dbReference type="InParanoid" id="A0A369JL43"/>
<feature type="compositionally biased region" description="Polar residues" evidence="1">
    <location>
        <begin position="374"/>
        <end position="383"/>
    </location>
</feature>
<gene>
    <name evidence="3" type="ORF">Hypma_009716</name>
</gene>
<sequence length="414" mass="45805">MRTPRCHPDGRLLFSRLRGTTLRRPHPKLAPNAALFDLAVVVFSSFSGEALLASERAFLSIQHIRPIPTTTFMADAPVLNTWPPMAYLSLEAGRQLRVAGYVIVGSLGAFIYDLFSNVGVEYQMLFKRKIAFPTVAYFLSRLSVLVYTILNTLLQTAPLGKHCAKVETAFCALYHVATSSTALLFLLRARAIYNRSKYAIAFFVALWLGVLGSSLTAATMGGAVSIGPTRYCQPLPLKAYIGAAPIMFAVFDTCVFLAISWRLLMDAWPDPSKQPQPKLRGIVLGKYLPEFSRALLRDGQVYYLVSVSSNIAVVVITFLEILPVTYRYLLIFNSVLTNMMACRVHRHTLFEDPWEGSIHSTHMSFALPSDAHTRNSNETSSRTALPGTPATGDGEGREPAKSRHRSKLLVGRPM</sequence>
<feature type="transmembrane region" description="Helical" evidence="2">
    <location>
        <begin position="135"/>
        <end position="154"/>
    </location>
</feature>
<reference evidence="3" key="1">
    <citation type="submission" date="2018-04" db="EMBL/GenBank/DDBJ databases">
        <title>Whole genome sequencing of Hypsizygus marmoreus.</title>
        <authorList>
            <person name="Choi I.-G."/>
            <person name="Min B."/>
            <person name="Kim J.-G."/>
            <person name="Kim S."/>
            <person name="Oh Y.-L."/>
            <person name="Kong W.-S."/>
            <person name="Park H."/>
            <person name="Jeong J."/>
            <person name="Song E.-S."/>
        </authorList>
    </citation>
    <scope>NUCLEOTIDE SEQUENCE [LARGE SCALE GENOMIC DNA]</scope>
    <source>
        <strain evidence="3">51987-8</strain>
    </source>
</reference>
<evidence type="ECO:0000313" key="3">
    <source>
        <dbReference type="EMBL" id="RDB22909.1"/>
    </source>
</evidence>
<keyword evidence="4" id="KW-1185">Reference proteome</keyword>
<keyword evidence="2" id="KW-1133">Transmembrane helix</keyword>
<dbReference type="Proteomes" id="UP000076154">
    <property type="component" value="Unassembled WGS sequence"/>
</dbReference>